<dbReference type="OrthoDB" id="2507659at2759"/>
<keyword evidence="2" id="KW-1185">Reference proteome</keyword>
<evidence type="ECO:0000313" key="2">
    <source>
        <dbReference type="Proteomes" id="UP000765509"/>
    </source>
</evidence>
<accession>A0A9Q3DW06</accession>
<reference evidence="1" key="1">
    <citation type="submission" date="2021-03" db="EMBL/GenBank/DDBJ databases">
        <title>Draft genome sequence of rust myrtle Austropuccinia psidii MF-1, a brazilian biotype.</title>
        <authorList>
            <person name="Quecine M.C."/>
            <person name="Pachon D.M.R."/>
            <person name="Bonatelli M.L."/>
            <person name="Correr F.H."/>
            <person name="Franceschini L.M."/>
            <person name="Leite T.F."/>
            <person name="Margarido G.R.A."/>
            <person name="Almeida C.A."/>
            <person name="Ferrarezi J.A."/>
            <person name="Labate C.A."/>
        </authorList>
    </citation>
    <scope>NUCLEOTIDE SEQUENCE</scope>
    <source>
        <strain evidence="1">MF-1</strain>
    </source>
</reference>
<gene>
    <name evidence="1" type="ORF">O181_051231</name>
</gene>
<dbReference type="EMBL" id="AVOT02022224">
    <property type="protein sequence ID" value="MBW0511516.1"/>
    <property type="molecule type" value="Genomic_DNA"/>
</dbReference>
<protein>
    <submittedName>
        <fullName evidence="1">Uncharacterized protein</fullName>
    </submittedName>
</protein>
<name>A0A9Q3DW06_9BASI</name>
<dbReference type="Proteomes" id="UP000765509">
    <property type="component" value="Unassembled WGS sequence"/>
</dbReference>
<proteinExistence type="predicted"/>
<dbReference type="AlphaFoldDB" id="A0A9Q3DW06"/>
<comment type="caution">
    <text evidence="1">The sequence shown here is derived from an EMBL/GenBank/DDBJ whole genome shotgun (WGS) entry which is preliminary data.</text>
</comment>
<evidence type="ECO:0000313" key="1">
    <source>
        <dbReference type="EMBL" id="MBW0511516.1"/>
    </source>
</evidence>
<organism evidence="1 2">
    <name type="scientific">Austropuccinia psidii MF-1</name>
    <dbReference type="NCBI Taxonomy" id="1389203"/>
    <lineage>
        <taxon>Eukaryota</taxon>
        <taxon>Fungi</taxon>
        <taxon>Dikarya</taxon>
        <taxon>Basidiomycota</taxon>
        <taxon>Pucciniomycotina</taxon>
        <taxon>Pucciniomycetes</taxon>
        <taxon>Pucciniales</taxon>
        <taxon>Sphaerophragmiaceae</taxon>
        <taxon>Austropuccinia</taxon>
    </lineage>
</organism>
<sequence length="120" mass="13615">MLQLVWSDCNGAHQQTVYIQIYSTFPCSIVKLGSLERKECGSLLLKTDDKNDTSLQKPICTFTYQSLQKSLASDMFIPSFGKLLNAHNTHNSQTDPKGVSDIWHSIIWHTLKFSPRSKQP</sequence>